<dbReference type="EMBL" id="ML122261">
    <property type="protein sequence ID" value="RPD61607.1"/>
    <property type="molecule type" value="Genomic_DNA"/>
</dbReference>
<dbReference type="AlphaFoldDB" id="A0A5C2SED2"/>
<sequence>MHHGTRHKTMNNMFSFRRIHLRANFGTPCSDRAWNVSVSRPWRATWHWHWTMVLGPRVLWHALPWC</sequence>
<accession>A0A5C2SED2</accession>
<reference evidence="1" key="1">
    <citation type="journal article" date="2018" name="Genome Biol. Evol.">
        <title>Genomics and development of Lentinus tigrinus, a white-rot wood-decaying mushroom with dimorphic fruiting bodies.</title>
        <authorList>
            <person name="Wu B."/>
            <person name="Xu Z."/>
            <person name="Knudson A."/>
            <person name="Carlson A."/>
            <person name="Chen N."/>
            <person name="Kovaka S."/>
            <person name="LaButti K."/>
            <person name="Lipzen A."/>
            <person name="Pennachio C."/>
            <person name="Riley R."/>
            <person name="Schakwitz W."/>
            <person name="Umezawa K."/>
            <person name="Ohm R.A."/>
            <person name="Grigoriev I.V."/>
            <person name="Nagy L.G."/>
            <person name="Gibbons J."/>
            <person name="Hibbett D."/>
        </authorList>
    </citation>
    <scope>NUCLEOTIDE SEQUENCE [LARGE SCALE GENOMIC DNA]</scope>
    <source>
        <strain evidence="1">ALCF2SS1-6</strain>
    </source>
</reference>
<evidence type="ECO:0000313" key="1">
    <source>
        <dbReference type="EMBL" id="RPD61607.1"/>
    </source>
</evidence>
<organism evidence="1 2">
    <name type="scientific">Lentinus tigrinus ALCF2SS1-6</name>
    <dbReference type="NCBI Taxonomy" id="1328759"/>
    <lineage>
        <taxon>Eukaryota</taxon>
        <taxon>Fungi</taxon>
        <taxon>Dikarya</taxon>
        <taxon>Basidiomycota</taxon>
        <taxon>Agaricomycotina</taxon>
        <taxon>Agaricomycetes</taxon>
        <taxon>Polyporales</taxon>
        <taxon>Polyporaceae</taxon>
        <taxon>Lentinus</taxon>
    </lineage>
</organism>
<evidence type="ECO:0000313" key="2">
    <source>
        <dbReference type="Proteomes" id="UP000313359"/>
    </source>
</evidence>
<gene>
    <name evidence="1" type="ORF">L227DRAFT_55326</name>
</gene>
<keyword evidence="2" id="KW-1185">Reference proteome</keyword>
<dbReference type="Proteomes" id="UP000313359">
    <property type="component" value="Unassembled WGS sequence"/>
</dbReference>
<name>A0A5C2SED2_9APHY</name>
<protein>
    <submittedName>
        <fullName evidence="1">Uncharacterized protein</fullName>
    </submittedName>
</protein>
<proteinExistence type="predicted"/>